<accession>A0A5D4RB32</accession>
<reference evidence="1 2" key="1">
    <citation type="submission" date="2019-08" db="EMBL/GenBank/DDBJ databases">
        <title>Bacillus genomes from the desert of Cuatro Cienegas, Coahuila.</title>
        <authorList>
            <person name="Olmedo-Alvarez G."/>
        </authorList>
    </citation>
    <scope>NUCLEOTIDE SEQUENCE [LARGE SCALE GENOMIC DNA]</scope>
    <source>
        <strain evidence="1 2">CH446_14T</strain>
    </source>
</reference>
<dbReference type="RefSeq" id="WP_148975200.1">
    <property type="nucleotide sequence ID" value="NZ_JBNIKT010000012.1"/>
</dbReference>
<dbReference type="AlphaFoldDB" id="A0A5D4RB32"/>
<comment type="caution">
    <text evidence="1">The sequence shown here is derived from an EMBL/GenBank/DDBJ whole genome shotgun (WGS) entry which is preliminary data.</text>
</comment>
<organism evidence="1 2">
    <name type="scientific">Bacillus infantis</name>
    <dbReference type="NCBI Taxonomy" id="324767"/>
    <lineage>
        <taxon>Bacteria</taxon>
        <taxon>Bacillati</taxon>
        <taxon>Bacillota</taxon>
        <taxon>Bacilli</taxon>
        <taxon>Bacillales</taxon>
        <taxon>Bacillaceae</taxon>
        <taxon>Bacillus</taxon>
    </lineage>
</organism>
<gene>
    <name evidence="1" type="ORF">FZD51_13215</name>
</gene>
<dbReference type="EMBL" id="VTER01000006">
    <property type="protein sequence ID" value="TYS47880.1"/>
    <property type="molecule type" value="Genomic_DNA"/>
</dbReference>
<proteinExistence type="predicted"/>
<evidence type="ECO:0000313" key="2">
    <source>
        <dbReference type="Proteomes" id="UP000322139"/>
    </source>
</evidence>
<sequence>MEIFSFDEGSQADIAGTIMISPEERSFWLAFCTFNIHWRGEVIQTRDDILIGEREQLKREYSIFHDLYQQLLMQLPWKDAAGLKMNLKLDEGLLYLIFTEMDTFREYCWEAGDTEGEELCSSYRILLKSLIEEDLSSKR</sequence>
<protein>
    <submittedName>
        <fullName evidence="1">Uncharacterized protein</fullName>
    </submittedName>
</protein>
<dbReference type="Proteomes" id="UP000322139">
    <property type="component" value="Unassembled WGS sequence"/>
</dbReference>
<name>A0A5D4RB32_9BACI</name>
<evidence type="ECO:0000313" key="1">
    <source>
        <dbReference type="EMBL" id="TYS47880.1"/>
    </source>
</evidence>